<dbReference type="PANTHER" id="PTHR43792">
    <property type="entry name" value="GNAT FAMILY, PUTATIVE (AFU_ORTHOLOGUE AFUA_3G00765)-RELATED-RELATED"/>
    <property type="match status" value="1"/>
</dbReference>
<dbReference type="Gene3D" id="3.40.630.30">
    <property type="match status" value="1"/>
</dbReference>
<dbReference type="InterPro" id="IPR000182">
    <property type="entry name" value="GNAT_dom"/>
</dbReference>
<sequence>MPIALPNEITTTRLILRQPRASDAAALFDAYTQDAEVARYMVWVPHKSVKETEGFIAYCCEAWSSGKSRPYVMSLQSAPHRPIGILEARLHSHMIDLGYVLAREHWGAGLMPEAVGTLAEIALADPSCFRVQATCDVENIASARTLEKAGFALEAKLQRYTMHPNISAAPRACFMYANCR</sequence>
<dbReference type="EMBL" id="WNLA01000014">
    <property type="protein sequence ID" value="MTW04253.1"/>
    <property type="molecule type" value="Genomic_DNA"/>
</dbReference>
<evidence type="ECO:0000313" key="2">
    <source>
        <dbReference type="EMBL" id="MTW04253.1"/>
    </source>
</evidence>
<dbReference type="OrthoDB" id="9801656at2"/>
<dbReference type="InterPro" id="IPR051531">
    <property type="entry name" value="N-acetyltransferase"/>
</dbReference>
<accession>A0A6L6Q2Z7</accession>
<reference evidence="2 3" key="1">
    <citation type="submission" date="2019-11" db="EMBL/GenBank/DDBJ databases">
        <title>Type strains purchased from KCTC, JCM and DSMZ.</title>
        <authorList>
            <person name="Lu H."/>
        </authorList>
    </citation>
    <scope>NUCLEOTIDE SEQUENCE [LARGE SCALE GENOMIC DNA]</scope>
    <source>
        <strain evidence="2 3">KCTC 42409</strain>
    </source>
</reference>
<dbReference type="AlphaFoldDB" id="A0A6L6Q2Z7"/>
<dbReference type="GO" id="GO:0016747">
    <property type="term" value="F:acyltransferase activity, transferring groups other than amino-acyl groups"/>
    <property type="evidence" value="ECO:0007669"/>
    <property type="project" value="InterPro"/>
</dbReference>
<name>A0A6L6Q2Z7_9BURK</name>
<proteinExistence type="predicted"/>
<dbReference type="PROSITE" id="PS51186">
    <property type="entry name" value="GNAT"/>
    <property type="match status" value="1"/>
</dbReference>
<keyword evidence="2" id="KW-0808">Transferase</keyword>
<dbReference type="InterPro" id="IPR016181">
    <property type="entry name" value="Acyl_CoA_acyltransferase"/>
</dbReference>
<evidence type="ECO:0000313" key="3">
    <source>
        <dbReference type="Proteomes" id="UP000484015"/>
    </source>
</evidence>
<protein>
    <submittedName>
        <fullName evidence="2">GNAT family N-acetyltransferase</fullName>
    </submittedName>
</protein>
<evidence type="ECO:0000259" key="1">
    <source>
        <dbReference type="PROSITE" id="PS51186"/>
    </source>
</evidence>
<dbReference type="PANTHER" id="PTHR43792:SF1">
    <property type="entry name" value="N-ACETYLTRANSFERASE DOMAIN-CONTAINING PROTEIN"/>
    <property type="match status" value="1"/>
</dbReference>
<feature type="domain" description="N-acetyltransferase" evidence="1">
    <location>
        <begin position="14"/>
        <end position="180"/>
    </location>
</feature>
<organism evidence="2 3">
    <name type="scientific">Pseudoduganella ginsengisoli</name>
    <dbReference type="NCBI Taxonomy" id="1462440"/>
    <lineage>
        <taxon>Bacteria</taxon>
        <taxon>Pseudomonadati</taxon>
        <taxon>Pseudomonadota</taxon>
        <taxon>Betaproteobacteria</taxon>
        <taxon>Burkholderiales</taxon>
        <taxon>Oxalobacteraceae</taxon>
        <taxon>Telluria group</taxon>
        <taxon>Pseudoduganella</taxon>
    </lineage>
</organism>
<comment type="caution">
    <text evidence="2">The sequence shown here is derived from an EMBL/GenBank/DDBJ whole genome shotgun (WGS) entry which is preliminary data.</text>
</comment>
<gene>
    <name evidence="2" type="ORF">GM668_19410</name>
</gene>
<dbReference type="Proteomes" id="UP000484015">
    <property type="component" value="Unassembled WGS sequence"/>
</dbReference>
<dbReference type="RefSeq" id="WP_155440609.1">
    <property type="nucleotide sequence ID" value="NZ_WNLA01000014.1"/>
</dbReference>
<keyword evidence="3" id="KW-1185">Reference proteome</keyword>
<dbReference type="Pfam" id="PF13302">
    <property type="entry name" value="Acetyltransf_3"/>
    <property type="match status" value="1"/>
</dbReference>
<dbReference type="SUPFAM" id="SSF55729">
    <property type="entry name" value="Acyl-CoA N-acyltransferases (Nat)"/>
    <property type="match status" value="1"/>
</dbReference>